<keyword evidence="2" id="KW-1185">Reference proteome</keyword>
<dbReference type="AlphaFoldDB" id="A0AAV0HKI4"/>
<comment type="caution">
    <text evidence="1">The sequence shown here is derived from an EMBL/GenBank/DDBJ whole genome shotgun (WGS) entry which is preliminary data.</text>
</comment>
<reference evidence="1" key="1">
    <citation type="submission" date="2022-08" db="EMBL/GenBank/DDBJ databases">
        <authorList>
            <person name="Gutierrez-Valencia J."/>
        </authorList>
    </citation>
    <scope>NUCLEOTIDE SEQUENCE</scope>
</reference>
<gene>
    <name evidence="1" type="ORF">LITE_LOCUS4859</name>
</gene>
<sequence>MFEISYGELFLLLGATARSDRGLAAENSSVVNMSTATVSQISAEFSTESVSATTVSKVFSCLSKLVCFLCPETCLQGL</sequence>
<proteinExistence type="predicted"/>
<accession>A0AAV0HKI4</accession>
<dbReference type="Proteomes" id="UP001154282">
    <property type="component" value="Unassembled WGS sequence"/>
</dbReference>
<dbReference type="EMBL" id="CAMGYJ010000002">
    <property type="protein sequence ID" value="CAI0385646.1"/>
    <property type="molecule type" value="Genomic_DNA"/>
</dbReference>
<evidence type="ECO:0000313" key="2">
    <source>
        <dbReference type="Proteomes" id="UP001154282"/>
    </source>
</evidence>
<organism evidence="1 2">
    <name type="scientific">Linum tenue</name>
    <dbReference type="NCBI Taxonomy" id="586396"/>
    <lineage>
        <taxon>Eukaryota</taxon>
        <taxon>Viridiplantae</taxon>
        <taxon>Streptophyta</taxon>
        <taxon>Embryophyta</taxon>
        <taxon>Tracheophyta</taxon>
        <taxon>Spermatophyta</taxon>
        <taxon>Magnoliopsida</taxon>
        <taxon>eudicotyledons</taxon>
        <taxon>Gunneridae</taxon>
        <taxon>Pentapetalae</taxon>
        <taxon>rosids</taxon>
        <taxon>fabids</taxon>
        <taxon>Malpighiales</taxon>
        <taxon>Linaceae</taxon>
        <taxon>Linum</taxon>
    </lineage>
</organism>
<name>A0AAV0HKI4_9ROSI</name>
<protein>
    <submittedName>
        <fullName evidence="1">Uncharacterized protein</fullName>
    </submittedName>
</protein>
<evidence type="ECO:0000313" key="1">
    <source>
        <dbReference type="EMBL" id="CAI0385646.1"/>
    </source>
</evidence>